<evidence type="ECO:0000256" key="4">
    <source>
        <dbReference type="ARBA" id="ARBA00022729"/>
    </source>
</evidence>
<keyword evidence="3" id="KW-0645">Protease</keyword>
<evidence type="ECO:0000256" key="1">
    <source>
        <dbReference type="ARBA" id="ARBA00009431"/>
    </source>
</evidence>
<feature type="signal peptide" evidence="7">
    <location>
        <begin position="1"/>
        <end position="17"/>
    </location>
</feature>
<evidence type="ECO:0000256" key="5">
    <source>
        <dbReference type="ARBA" id="ARBA00022801"/>
    </source>
</evidence>
<keyword evidence="6" id="KW-0325">Glycoprotein</keyword>
<dbReference type="GO" id="GO:0000324">
    <property type="term" value="C:fungal-type vacuole"/>
    <property type="evidence" value="ECO:0007669"/>
    <property type="project" value="TreeGrafter"/>
</dbReference>
<dbReference type="Gene3D" id="3.40.50.1820">
    <property type="entry name" value="alpha/beta hydrolase"/>
    <property type="match status" value="1"/>
</dbReference>
<keyword evidence="5 8" id="KW-0378">Hydrolase</keyword>
<dbReference type="Proteomes" id="UP000326289">
    <property type="component" value="Unassembled WGS sequence"/>
</dbReference>
<sequence length="639" mass="70706">MILLGLIVCSLLGVAKAQFPPTPEGVTVVKSKLHENVFISFKEPEICETTPGVRSYSGYVHLPPGFLDDDTGDKQDYPMNTFFWFFEARKDPKNAPLAIWLNGGPGGSSFMGLLEELGPCFVASDSKTTILNPWSWNNEVNLLFLDQPMQVGFSYDVATNGTLVMDYDAVETTIVPGDFSVDIPESNFTHRVGTFASQELSQTANSSALAAHALWHFAQTWFSEFPHYKPFDDRISLWTESYGGHYGPAIFGFFQEQNERIGKGTAEKGAQYLHLDTLGIVNGLIDAVVQGESYITIGYNNTYGLQIFNQSLYDSLMHEWARPGGCRDRAIACQAALKDRDSTSGKRNISEICKNIDLDCEGGGTAQYQQLDRSWYDISHPKNDPFPAHHMLGYLTQESVLKALGVPVNFTEAAPVVHKQFDKTYDITRGGFLDSIAHLLDSGVKVHMMYGDRDYACNWIGGEKASLAVPYSRAAEFANTGYTPLVTSEGIKGMTRQLGNYSFTRVYQAGHEVPAYQPVAAYEIFMRATLDRDIPTGEIDGTGEFKTSGPKDTWHIKNVAPEMPEPRCYVLNPGTCLPEVWERAVAGNVTVKDFFVVEDDRDDGMVNWLQDSPTTACTSLFEGTAAAVVRAARTVRVII</sequence>
<dbReference type="InterPro" id="IPR029058">
    <property type="entry name" value="AB_hydrolase_fold"/>
</dbReference>
<evidence type="ECO:0000256" key="2">
    <source>
        <dbReference type="ARBA" id="ARBA00022645"/>
    </source>
</evidence>
<dbReference type="SUPFAM" id="SSF53474">
    <property type="entry name" value="alpha/beta-Hydrolases"/>
    <property type="match status" value="1"/>
</dbReference>
<protein>
    <submittedName>
        <fullName evidence="8">Alpha/Beta hydrolase protein</fullName>
    </submittedName>
</protein>
<keyword evidence="4 7" id="KW-0732">Signal</keyword>
<dbReference type="PANTHER" id="PTHR11802">
    <property type="entry name" value="SERINE PROTEASE FAMILY S10 SERINE CARBOXYPEPTIDASE"/>
    <property type="match status" value="1"/>
</dbReference>
<evidence type="ECO:0000256" key="3">
    <source>
        <dbReference type="ARBA" id="ARBA00022670"/>
    </source>
</evidence>
<reference evidence="8 9" key="1">
    <citation type="submission" date="2019-04" db="EMBL/GenBank/DDBJ databases">
        <title>Fungal friends and foes A comparative genomics study of 23 Aspergillus species from section Flavi.</title>
        <authorList>
            <consortium name="DOE Joint Genome Institute"/>
            <person name="Kjaerbolling I."/>
            <person name="Vesth T.C."/>
            <person name="Frisvad J.C."/>
            <person name="Nybo J.L."/>
            <person name="Theobald S."/>
            <person name="Kildgaard S."/>
            <person name="Petersen T.I."/>
            <person name="Kuo A."/>
            <person name="Sato A."/>
            <person name="Lyhne E.K."/>
            <person name="Kogle M.E."/>
            <person name="Wiebenga A."/>
            <person name="Kun R.S."/>
            <person name="Lubbers R.J."/>
            <person name="Makela M.R."/>
            <person name="Barry K."/>
            <person name="Chovatia M."/>
            <person name="Clum A."/>
            <person name="Daum C."/>
            <person name="Haridas S."/>
            <person name="He G."/>
            <person name="LaButti K."/>
            <person name="Lipzen A."/>
            <person name="Mondo S."/>
            <person name="Pangilinan J."/>
            <person name="Riley R."/>
            <person name="Salamov A."/>
            <person name="Simmons B.A."/>
            <person name="Magnuson J.K."/>
            <person name="Henrissat B."/>
            <person name="Mortensen U.H."/>
            <person name="Larsen T.O."/>
            <person name="De vries R.P."/>
            <person name="Grigoriev I.V."/>
            <person name="Machida M."/>
            <person name="Baker S.E."/>
            <person name="Andersen M.R."/>
        </authorList>
    </citation>
    <scope>NUCLEOTIDE SEQUENCE [LARGE SCALE GENOMIC DNA]</scope>
    <source>
        <strain evidence="8 9">CBS 117635</strain>
    </source>
</reference>
<evidence type="ECO:0000313" key="9">
    <source>
        <dbReference type="Proteomes" id="UP000326289"/>
    </source>
</evidence>
<dbReference type="GO" id="GO:0006508">
    <property type="term" value="P:proteolysis"/>
    <property type="evidence" value="ECO:0007669"/>
    <property type="project" value="UniProtKB-KW"/>
</dbReference>
<gene>
    <name evidence="8" type="ORF">BDV30DRAFT_247488</name>
</gene>
<dbReference type="GO" id="GO:0004185">
    <property type="term" value="F:serine-type carboxypeptidase activity"/>
    <property type="evidence" value="ECO:0007669"/>
    <property type="project" value="InterPro"/>
</dbReference>
<dbReference type="InterPro" id="IPR001563">
    <property type="entry name" value="Peptidase_S10"/>
</dbReference>
<name>A0A5N6JBG8_9EURO</name>
<feature type="chain" id="PRO_5024886608" evidence="7">
    <location>
        <begin position="18"/>
        <end position="639"/>
    </location>
</feature>
<dbReference type="Pfam" id="PF00450">
    <property type="entry name" value="Peptidase_S10"/>
    <property type="match status" value="1"/>
</dbReference>
<keyword evidence="2" id="KW-0121">Carboxypeptidase</keyword>
<evidence type="ECO:0000256" key="6">
    <source>
        <dbReference type="ARBA" id="ARBA00023180"/>
    </source>
</evidence>
<accession>A0A5N6JBG8</accession>
<comment type="similarity">
    <text evidence="1">Belongs to the peptidase S10 family.</text>
</comment>
<dbReference type="PRINTS" id="PR00724">
    <property type="entry name" value="CRBOXYPTASEC"/>
</dbReference>
<organism evidence="8 9">
    <name type="scientific">Aspergillus minisclerotigenes</name>
    <dbReference type="NCBI Taxonomy" id="656917"/>
    <lineage>
        <taxon>Eukaryota</taxon>
        <taxon>Fungi</taxon>
        <taxon>Dikarya</taxon>
        <taxon>Ascomycota</taxon>
        <taxon>Pezizomycotina</taxon>
        <taxon>Eurotiomycetes</taxon>
        <taxon>Eurotiomycetidae</taxon>
        <taxon>Eurotiales</taxon>
        <taxon>Aspergillaceae</taxon>
        <taxon>Aspergillus</taxon>
        <taxon>Aspergillus subgen. Circumdati</taxon>
    </lineage>
</organism>
<proteinExistence type="inferred from homology"/>
<dbReference type="AlphaFoldDB" id="A0A5N6JBG8"/>
<dbReference type="PANTHER" id="PTHR11802:SF189">
    <property type="entry name" value="CARBOXYPEPTIDASE"/>
    <property type="match status" value="1"/>
</dbReference>
<evidence type="ECO:0000313" key="8">
    <source>
        <dbReference type="EMBL" id="KAB8275610.1"/>
    </source>
</evidence>
<evidence type="ECO:0000256" key="7">
    <source>
        <dbReference type="SAM" id="SignalP"/>
    </source>
</evidence>
<dbReference type="EMBL" id="ML732781">
    <property type="protein sequence ID" value="KAB8275610.1"/>
    <property type="molecule type" value="Genomic_DNA"/>
</dbReference>
<keyword evidence="9" id="KW-1185">Reference proteome</keyword>